<gene>
    <name evidence="1" type="ORF">B0H15DRAFT_798661</name>
</gene>
<dbReference type="Proteomes" id="UP001222325">
    <property type="component" value="Unassembled WGS sequence"/>
</dbReference>
<comment type="caution">
    <text evidence="1">The sequence shown here is derived from an EMBL/GenBank/DDBJ whole genome shotgun (WGS) entry which is preliminary data.</text>
</comment>
<protein>
    <submittedName>
        <fullName evidence="1">Uncharacterized protein</fullName>
    </submittedName>
</protein>
<evidence type="ECO:0000313" key="2">
    <source>
        <dbReference type="Proteomes" id="UP001222325"/>
    </source>
</evidence>
<sequence length="180" mass="18784">MSAPGLTTVASAARLGASVPAEYERHKVLLFPTGERAPFLVDIPKPPIEAAGAAVGGLAYMPWLTGDVGSGPANHSYLEIAVSVGDGEQQYMTVVMSDQDHPPHLVLPHNQCIENVLGGGLSWRGNVLVVRRVGGKLADVQSEHIASIIQNVAVLIRAEALGAASAFFVGSDVGEHTDSE</sequence>
<dbReference type="AlphaFoldDB" id="A0AAD6UB70"/>
<accession>A0AAD6UB70</accession>
<organism evidence="1 2">
    <name type="scientific">Mycena belliarum</name>
    <dbReference type="NCBI Taxonomy" id="1033014"/>
    <lineage>
        <taxon>Eukaryota</taxon>
        <taxon>Fungi</taxon>
        <taxon>Dikarya</taxon>
        <taxon>Basidiomycota</taxon>
        <taxon>Agaricomycotina</taxon>
        <taxon>Agaricomycetes</taxon>
        <taxon>Agaricomycetidae</taxon>
        <taxon>Agaricales</taxon>
        <taxon>Marasmiineae</taxon>
        <taxon>Mycenaceae</taxon>
        <taxon>Mycena</taxon>
    </lineage>
</organism>
<proteinExistence type="predicted"/>
<reference evidence="1" key="1">
    <citation type="submission" date="2023-03" db="EMBL/GenBank/DDBJ databases">
        <title>Massive genome expansion in bonnet fungi (Mycena s.s.) driven by repeated elements and novel gene families across ecological guilds.</title>
        <authorList>
            <consortium name="Lawrence Berkeley National Laboratory"/>
            <person name="Harder C.B."/>
            <person name="Miyauchi S."/>
            <person name="Viragh M."/>
            <person name="Kuo A."/>
            <person name="Thoen E."/>
            <person name="Andreopoulos B."/>
            <person name="Lu D."/>
            <person name="Skrede I."/>
            <person name="Drula E."/>
            <person name="Henrissat B."/>
            <person name="Morin E."/>
            <person name="Kohler A."/>
            <person name="Barry K."/>
            <person name="LaButti K."/>
            <person name="Morin E."/>
            <person name="Salamov A."/>
            <person name="Lipzen A."/>
            <person name="Mereny Z."/>
            <person name="Hegedus B."/>
            <person name="Baldrian P."/>
            <person name="Stursova M."/>
            <person name="Weitz H."/>
            <person name="Taylor A."/>
            <person name="Grigoriev I.V."/>
            <person name="Nagy L.G."/>
            <person name="Martin F."/>
            <person name="Kauserud H."/>
        </authorList>
    </citation>
    <scope>NUCLEOTIDE SEQUENCE</scope>
    <source>
        <strain evidence="1">CBHHK173m</strain>
    </source>
</reference>
<evidence type="ECO:0000313" key="1">
    <source>
        <dbReference type="EMBL" id="KAJ7094441.1"/>
    </source>
</evidence>
<keyword evidence="2" id="KW-1185">Reference proteome</keyword>
<name>A0AAD6UB70_9AGAR</name>
<dbReference type="EMBL" id="JARJCN010000014">
    <property type="protein sequence ID" value="KAJ7094441.1"/>
    <property type="molecule type" value="Genomic_DNA"/>
</dbReference>